<evidence type="ECO:0000313" key="4">
    <source>
        <dbReference type="EMBL" id="SEI39451.1"/>
    </source>
</evidence>
<evidence type="ECO:0000256" key="2">
    <source>
        <dbReference type="ARBA" id="ARBA00023239"/>
    </source>
</evidence>
<dbReference type="PROSITE" id="PS00166">
    <property type="entry name" value="ENOYL_COA_HYDRATASE"/>
    <property type="match status" value="1"/>
</dbReference>
<reference evidence="5" key="1">
    <citation type="submission" date="2016-10" db="EMBL/GenBank/DDBJ databases">
        <authorList>
            <person name="Varghese N."/>
            <person name="Submissions S."/>
        </authorList>
    </citation>
    <scope>NUCLEOTIDE SEQUENCE [LARGE SCALE GENOMIC DNA]</scope>
    <source>
        <strain evidence="5">DSM 7165</strain>
    </source>
</reference>
<dbReference type="Proteomes" id="UP000242999">
    <property type="component" value="Unassembled WGS sequence"/>
</dbReference>
<dbReference type="STRING" id="64971.SAMN05421831_101242"/>
<dbReference type="RefSeq" id="WP_093308125.1">
    <property type="nucleotide sequence ID" value="NZ_FNYH01000001.1"/>
</dbReference>
<dbReference type="GO" id="GO:0016829">
    <property type="term" value="F:lyase activity"/>
    <property type="evidence" value="ECO:0007669"/>
    <property type="project" value="UniProtKB-KW"/>
</dbReference>
<dbReference type="CDD" id="cd06558">
    <property type="entry name" value="crotonase-like"/>
    <property type="match status" value="1"/>
</dbReference>
<dbReference type="PANTHER" id="PTHR11941:SF54">
    <property type="entry name" value="ENOYL-COA HYDRATASE, MITOCHONDRIAL"/>
    <property type="match status" value="1"/>
</dbReference>
<dbReference type="NCBIfam" id="NF006699">
    <property type="entry name" value="PRK09245.1"/>
    <property type="match status" value="1"/>
</dbReference>
<gene>
    <name evidence="4" type="ORF">SAMN05421831_101242</name>
</gene>
<dbReference type="InterPro" id="IPR029045">
    <property type="entry name" value="ClpP/crotonase-like_dom_sf"/>
</dbReference>
<dbReference type="Gene3D" id="3.90.226.10">
    <property type="entry name" value="2-enoyl-CoA Hydratase, Chain A, domain 1"/>
    <property type="match status" value="1"/>
</dbReference>
<evidence type="ECO:0000256" key="1">
    <source>
        <dbReference type="ARBA" id="ARBA00005254"/>
    </source>
</evidence>
<evidence type="ECO:0000256" key="3">
    <source>
        <dbReference type="RuleBase" id="RU003707"/>
    </source>
</evidence>
<dbReference type="EMBL" id="FNYH01000001">
    <property type="protein sequence ID" value="SEI39451.1"/>
    <property type="molecule type" value="Genomic_DNA"/>
</dbReference>
<dbReference type="GO" id="GO:0006635">
    <property type="term" value="P:fatty acid beta-oxidation"/>
    <property type="evidence" value="ECO:0007669"/>
    <property type="project" value="TreeGrafter"/>
</dbReference>
<proteinExistence type="inferred from homology"/>
<evidence type="ECO:0000313" key="5">
    <source>
        <dbReference type="Proteomes" id="UP000242999"/>
    </source>
</evidence>
<dbReference type="InterPro" id="IPR014748">
    <property type="entry name" value="Enoyl-CoA_hydra_C"/>
</dbReference>
<dbReference type="InterPro" id="IPR001753">
    <property type="entry name" value="Enoyl-CoA_hydra/iso"/>
</dbReference>
<name>A0A1H6Q6L6_9GAMM</name>
<dbReference type="SUPFAM" id="SSF52096">
    <property type="entry name" value="ClpP/crotonase"/>
    <property type="match status" value="1"/>
</dbReference>
<dbReference type="AlphaFoldDB" id="A0A1H6Q6L6"/>
<dbReference type="Gene3D" id="1.10.12.10">
    <property type="entry name" value="Lyase 2-enoyl-coa Hydratase, Chain A, domain 2"/>
    <property type="match status" value="1"/>
</dbReference>
<dbReference type="InterPro" id="IPR018376">
    <property type="entry name" value="Enoyl-CoA_hyd/isom_CS"/>
</dbReference>
<organism evidence="4 5">
    <name type="scientific">Allopseudospirillum japonicum</name>
    <dbReference type="NCBI Taxonomy" id="64971"/>
    <lineage>
        <taxon>Bacteria</taxon>
        <taxon>Pseudomonadati</taxon>
        <taxon>Pseudomonadota</taxon>
        <taxon>Gammaproteobacteria</taxon>
        <taxon>Oceanospirillales</taxon>
        <taxon>Oceanospirillaceae</taxon>
        <taxon>Allopseudospirillum</taxon>
    </lineage>
</organism>
<accession>A0A1H6Q6L6</accession>
<dbReference type="Pfam" id="PF00378">
    <property type="entry name" value="ECH_1"/>
    <property type="match status" value="1"/>
</dbReference>
<keyword evidence="5" id="KW-1185">Reference proteome</keyword>
<keyword evidence="2" id="KW-0456">Lyase</keyword>
<protein>
    <submittedName>
        <fullName evidence="4">Enoyl-CoA hydratase/carnithine racemase</fullName>
    </submittedName>
</protein>
<dbReference type="OrthoDB" id="9807606at2"/>
<comment type="similarity">
    <text evidence="1 3">Belongs to the enoyl-CoA hydratase/isomerase family.</text>
</comment>
<sequence length="266" mass="28099">MSQPVLYQQTGACVTLTLNQPQTRNAISDDAMIEGLEAAAARINVDTSVSVVILTGAGSAFSSGGNIKDMHEHQGMFAGTGVQLREGYRRGIQRIPLALYHLEVPLIAAVNGPAIGAGCDLAMMADIRIASTAAKFAESFVKVGIIPGDGGAWFLPRVIGLSRACEMAFTGEAISAQQALAWGMVSDVVEPDNLLDAAKAMAQRIAVNPPLALRMTKKLIREGQQTSLASLLELSASMQALAHQTQDHQEAVAAMLEKRVPTFKGC</sequence>
<dbReference type="PANTHER" id="PTHR11941">
    <property type="entry name" value="ENOYL-COA HYDRATASE-RELATED"/>
    <property type="match status" value="1"/>
</dbReference>